<organism evidence="2 3">
    <name type="scientific">Ponticoccus alexandrii</name>
    <dbReference type="NCBI Taxonomy" id="1943633"/>
    <lineage>
        <taxon>Bacteria</taxon>
        <taxon>Pseudomonadati</taxon>
        <taxon>Pseudomonadota</taxon>
        <taxon>Alphaproteobacteria</taxon>
        <taxon>Rhodobacterales</taxon>
        <taxon>Roseobacteraceae</taxon>
        <taxon>Ponticoccus</taxon>
    </lineage>
</organism>
<comment type="similarity">
    <text evidence="1">Belongs to the UPF0047 family.</text>
</comment>
<accession>A0ABX7FB36</accession>
<dbReference type="InterPro" id="IPR035917">
    <property type="entry name" value="YjbQ-like_sf"/>
</dbReference>
<protein>
    <submittedName>
        <fullName evidence="2">YjbQ family protein</fullName>
    </submittedName>
</protein>
<sequence>MPPLHGIAPAGEHFLKQTRFTIETWGAGLFEFTPEVAQWVEGSGLLTLFIRHTSASLLIQENADPEVQTDLRAFFERLVPPSDDPAMAYLTHTYEGPDDMPAHIKAALLPVSLSIPVIDGRLGLGRWQGIYLFEHRRAAHRREVLAHLA</sequence>
<keyword evidence="3" id="KW-1185">Reference proteome</keyword>
<evidence type="ECO:0000313" key="3">
    <source>
        <dbReference type="Proteomes" id="UP000596387"/>
    </source>
</evidence>
<dbReference type="Gene3D" id="2.60.120.460">
    <property type="entry name" value="YjbQ-like"/>
    <property type="match status" value="1"/>
</dbReference>
<dbReference type="PIRSF" id="PIRSF004681">
    <property type="entry name" value="UCP004681"/>
    <property type="match status" value="1"/>
</dbReference>
<evidence type="ECO:0000256" key="1">
    <source>
        <dbReference type="ARBA" id="ARBA00005534"/>
    </source>
</evidence>
<name>A0ABX7FB36_9RHOB</name>
<reference evidence="2 3" key="1">
    <citation type="submission" date="2019-12" db="EMBL/GenBank/DDBJ databases">
        <title>Complete Genome Sequence of a Quorum-Sensing Bacterium,Rhodobacteraceae bacterium C31, Isolated from a marine microalgae symbiotic bacteria.</title>
        <authorList>
            <person name="Zhang Y."/>
        </authorList>
    </citation>
    <scope>NUCLEOTIDE SEQUENCE [LARGE SCALE GENOMIC DNA]</scope>
    <source>
        <strain evidence="2 3">C31</strain>
    </source>
</reference>
<gene>
    <name evidence="2" type="ORF">GQA70_14035</name>
</gene>
<dbReference type="InterPro" id="IPR001602">
    <property type="entry name" value="UPF0047_YjbQ-like"/>
</dbReference>
<dbReference type="PANTHER" id="PTHR30615:SF8">
    <property type="entry name" value="UPF0047 PROTEIN C4A8.02C"/>
    <property type="match status" value="1"/>
</dbReference>
<proteinExistence type="inferred from homology"/>
<evidence type="ECO:0000313" key="2">
    <source>
        <dbReference type="EMBL" id="QRF67331.1"/>
    </source>
</evidence>
<dbReference type="NCBIfam" id="TIGR00149">
    <property type="entry name" value="TIGR00149_YjbQ"/>
    <property type="match status" value="1"/>
</dbReference>
<dbReference type="SUPFAM" id="SSF111038">
    <property type="entry name" value="YjbQ-like"/>
    <property type="match status" value="1"/>
</dbReference>
<dbReference type="EMBL" id="CP047166">
    <property type="protein sequence ID" value="QRF67331.1"/>
    <property type="molecule type" value="Genomic_DNA"/>
</dbReference>
<dbReference type="Proteomes" id="UP000596387">
    <property type="component" value="Chromosome"/>
</dbReference>
<dbReference type="Pfam" id="PF01894">
    <property type="entry name" value="YjbQ"/>
    <property type="match status" value="1"/>
</dbReference>
<dbReference type="PANTHER" id="PTHR30615">
    <property type="entry name" value="UNCHARACTERIZED PROTEIN YJBQ-RELATED"/>
    <property type="match status" value="1"/>
</dbReference>